<evidence type="ECO:0000313" key="3">
    <source>
        <dbReference type="Proteomes" id="UP000281431"/>
    </source>
</evidence>
<organism evidence="2 3">
    <name type="scientific">Natrarchaeobius chitinivorans</name>
    <dbReference type="NCBI Taxonomy" id="1679083"/>
    <lineage>
        <taxon>Archaea</taxon>
        <taxon>Methanobacteriati</taxon>
        <taxon>Methanobacteriota</taxon>
        <taxon>Stenosarchaea group</taxon>
        <taxon>Halobacteria</taxon>
        <taxon>Halobacteriales</taxon>
        <taxon>Natrialbaceae</taxon>
        <taxon>Natrarchaeobius</taxon>
    </lineage>
</organism>
<reference evidence="2 3" key="1">
    <citation type="submission" date="2018-10" db="EMBL/GenBank/DDBJ databases">
        <title>Natrarchaeobius chitinivorans gen. nov., sp. nov., and Natrarchaeobius haloalkaliphilus sp. nov., alkaliphilic, chitin-utilizing haloarchaea from hypersaline alkaline lakes.</title>
        <authorList>
            <person name="Sorokin D.Y."/>
            <person name="Elcheninov A.G."/>
            <person name="Kostrikina N.A."/>
            <person name="Bale N.J."/>
            <person name="Sinninghe Damste J.S."/>
            <person name="Khijniak T.V."/>
            <person name="Kublanov I.V."/>
            <person name="Toshchakov S.V."/>
        </authorList>
    </citation>
    <scope>NUCLEOTIDE SEQUENCE [LARGE SCALE GENOMIC DNA]</scope>
    <source>
        <strain evidence="2 3">AArcht7</strain>
    </source>
</reference>
<evidence type="ECO:0000313" key="2">
    <source>
        <dbReference type="EMBL" id="RQH02635.1"/>
    </source>
</evidence>
<dbReference type="Proteomes" id="UP000281431">
    <property type="component" value="Unassembled WGS sequence"/>
</dbReference>
<evidence type="ECO:0000256" key="1">
    <source>
        <dbReference type="SAM" id="Phobius"/>
    </source>
</evidence>
<feature type="transmembrane region" description="Helical" evidence="1">
    <location>
        <begin position="18"/>
        <end position="36"/>
    </location>
</feature>
<feature type="transmembrane region" description="Helical" evidence="1">
    <location>
        <begin position="42"/>
        <end position="60"/>
    </location>
</feature>
<keyword evidence="1" id="KW-0812">Transmembrane</keyword>
<comment type="caution">
    <text evidence="2">The sequence shown here is derived from an EMBL/GenBank/DDBJ whole genome shotgun (WGS) entry which is preliminary data.</text>
</comment>
<dbReference type="EMBL" id="REFZ01000002">
    <property type="protein sequence ID" value="RQH02635.1"/>
    <property type="molecule type" value="Genomic_DNA"/>
</dbReference>
<keyword evidence="3" id="KW-1185">Reference proteome</keyword>
<name>A0A3N6MM71_NATCH</name>
<proteinExistence type="predicted"/>
<protein>
    <submittedName>
        <fullName evidence="2">Uncharacterized protein</fullName>
    </submittedName>
</protein>
<sequence>MTQSDDERLYSSIDLRTMLFWAIGILLGVSAAQVVFGGSPTRTIFAAVSAIVILFGYSLVKELR</sequence>
<dbReference type="OrthoDB" id="382285at2157"/>
<accession>A0A3N6MM71</accession>
<keyword evidence="1" id="KW-0472">Membrane</keyword>
<dbReference type="AlphaFoldDB" id="A0A3N6MM71"/>
<gene>
    <name evidence="2" type="ORF">EA472_04890</name>
</gene>
<keyword evidence="1" id="KW-1133">Transmembrane helix</keyword>